<accession>A0ACC1HJD7</accession>
<name>A0ACC1HJD7_9FUNG</name>
<comment type="caution">
    <text evidence="1">The sequence shown here is derived from an EMBL/GenBank/DDBJ whole genome shotgun (WGS) entry which is preliminary data.</text>
</comment>
<dbReference type="Proteomes" id="UP001145114">
    <property type="component" value="Unassembled WGS sequence"/>
</dbReference>
<proteinExistence type="predicted"/>
<dbReference type="EMBL" id="JAMZIH010003668">
    <property type="protein sequence ID" value="KAJ1676678.1"/>
    <property type="molecule type" value="Genomic_DNA"/>
</dbReference>
<keyword evidence="2" id="KW-1185">Reference proteome</keyword>
<feature type="non-terminal residue" evidence="1">
    <location>
        <position position="1"/>
    </location>
</feature>
<evidence type="ECO:0000313" key="2">
    <source>
        <dbReference type="Proteomes" id="UP001145114"/>
    </source>
</evidence>
<protein>
    <submittedName>
        <fullName evidence="1">Uncharacterized protein</fullName>
    </submittedName>
</protein>
<reference evidence="1" key="1">
    <citation type="submission" date="2022-06" db="EMBL/GenBank/DDBJ databases">
        <title>Phylogenomic reconstructions and comparative analyses of Kickxellomycotina fungi.</title>
        <authorList>
            <person name="Reynolds N.K."/>
            <person name="Stajich J.E."/>
            <person name="Barry K."/>
            <person name="Grigoriev I.V."/>
            <person name="Crous P."/>
            <person name="Smith M.E."/>
        </authorList>
    </citation>
    <scope>NUCLEOTIDE SEQUENCE</scope>
    <source>
        <strain evidence="1">RSA 2271</strain>
    </source>
</reference>
<sequence length="75" mass="8332">HSGGHAGDAGNERADRLADGGHTDQDSRWSLQLGLPPKPYPQYWLCVDNNPTPRSAGRTCQEQEEGWVAKQFIEQ</sequence>
<evidence type="ECO:0000313" key="1">
    <source>
        <dbReference type="EMBL" id="KAJ1676678.1"/>
    </source>
</evidence>
<gene>
    <name evidence="1" type="ORF">EV182_007701</name>
</gene>
<organism evidence="1 2">
    <name type="scientific">Spiromyces aspiralis</name>
    <dbReference type="NCBI Taxonomy" id="68401"/>
    <lineage>
        <taxon>Eukaryota</taxon>
        <taxon>Fungi</taxon>
        <taxon>Fungi incertae sedis</taxon>
        <taxon>Zoopagomycota</taxon>
        <taxon>Kickxellomycotina</taxon>
        <taxon>Kickxellomycetes</taxon>
        <taxon>Kickxellales</taxon>
        <taxon>Kickxellaceae</taxon>
        <taxon>Spiromyces</taxon>
    </lineage>
</organism>
<feature type="non-terminal residue" evidence="1">
    <location>
        <position position="75"/>
    </location>
</feature>